<organism evidence="13">
    <name type="scientific">uncultured Sulfurovum sp</name>
    <dbReference type="NCBI Taxonomy" id="269237"/>
    <lineage>
        <taxon>Bacteria</taxon>
        <taxon>Pseudomonadati</taxon>
        <taxon>Campylobacterota</taxon>
        <taxon>Epsilonproteobacteria</taxon>
        <taxon>Campylobacterales</taxon>
        <taxon>Sulfurovaceae</taxon>
        <taxon>Sulfurovum</taxon>
        <taxon>environmental samples</taxon>
    </lineage>
</organism>
<dbReference type="InterPro" id="IPR009006">
    <property type="entry name" value="Ala_racemase/Decarboxylase_C"/>
</dbReference>
<evidence type="ECO:0000256" key="10">
    <source>
        <dbReference type="ARBA" id="ARBA00047389"/>
    </source>
</evidence>
<evidence type="ECO:0000313" key="13">
    <source>
        <dbReference type="EMBL" id="CAA6820331.1"/>
    </source>
</evidence>
<comment type="catalytic activity">
    <reaction evidence="10">
        <text>carboxynorspermidine + H(+) = norspermidine + CO2</text>
        <dbReference type="Rhea" id="RHEA:34099"/>
        <dbReference type="ChEBI" id="CHEBI:15378"/>
        <dbReference type="ChEBI" id="CHEBI:16526"/>
        <dbReference type="ChEBI" id="CHEBI:57920"/>
        <dbReference type="ChEBI" id="CHEBI:65070"/>
        <dbReference type="EC" id="4.1.1.96"/>
    </reaction>
</comment>
<dbReference type="PANTHER" id="PTHR43727">
    <property type="entry name" value="DIAMINOPIMELATE DECARBOXYLASE"/>
    <property type="match status" value="1"/>
</dbReference>
<dbReference type="Pfam" id="PF00278">
    <property type="entry name" value="Orn_DAP_Arg_deC"/>
    <property type="match status" value="1"/>
</dbReference>
<keyword evidence="4" id="KW-0210">Decarboxylase</keyword>
<dbReference type="Gene3D" id="3.20.20.10">
    <property type="entry name" value="Alanine racemase"/>
    <property type="match status" value="1"/>
</dbReference>
<dbReference type="GO" id="GO:0009089">
    <property type="term" value="P:lysine biosynthetic process via diaminopimelate"/>
    <property type="evidence" value="ECO:0007669"/>
    <property type="project" value="TreeGrafter"/>
</dbReference>
<evidence type="ECO:0000256" key="11">
    <source>
        <dbReference type="PIRSR" id="PIRSR038941-1"/>
    </source>
</evidence>
<feature type="domain" description="Orn/DAP/Arg decarboxylase 2 C-terminal" evidence="12">
    <location>
        <begin position="230"/>
        <end position="348"/>
    </location>
</feature>
<evidence type="ECO:0000256" key="6">
    <source>
        <dbReference type="ARBA" id="ARBA00023066"/>
    </source>
</evidence>
<proteinExistence type="inferred from homology"/>
<evidence type="ECO:0000256" key="5">
    <source>
        <dbReference type="ARBA" id="ARBA00022898"/>
    </source>
</evidence>
<comment type="cofactor">
    <cofactor evidence="1">
        <name>pyridoxal 5'-phosphate</name>
        <dbReference type="ChEBI" id="CHEBI:597326"/>
    </cofactor>
</comment>
<dbReference type="EC" id="4.1.1.96" evidence="2"/>
<keyword evidence="5" id="KW-0663">Pyridoxal phosphate</keyword>
<dbReference type="PIRSF" id="PIRSF038941">
    <property type="entry name" value="NspC"/>
    <property type="match status" value="1"/>
</dbReference>
<feature type="binding site" evidence="11">
    <location>
        <position position="256"/>
    </location>
    <ligand>
        <name>substrate</name>
    </ligand>
</feature>
<dbReference type="GO" id="GO:0045312">
    <property type="term" value="P:nor-spermidine biosynthetic process"/>
    <property type="evidence" value="ECO:0007669"/>
    <property type="project" value="InterPro"/>
</dbReference>
<evidence type="ECO:0000256" key="7">
    <source>
        <dbReference type="ARBA" id="ARBA00023239"/>
    </source>
</evidence>
<evidence type="ECO:0000259" key="12">
    <source>
        <dbReference type="Pfam" id="PF00278"/>
    </source>
</evidence>
<dbReference type="InterPro" id="IPR022643">
    <property type="entry name" value="De-COase2_C"/>
</dbReference>
<dbReference type="EMBL" id="CACVAX010000057">
    <property type="protein sequence ID" value="CAA6820331.1"/>
    <property type="molecule type" value="Genomic_DNA"/>
</dbReference>
<protein>
    <recommendedName>
        <fullName evidence="3">Carboxynorspermidine/carboxyspermidine decarboxylase</fullName>
        <ecNumber evidence="2">4.1.1.96</ecNumber>
    </recommendedName>
</protein>
<sequence length="370" mass="41996">MTISSLNTTMKVGMFGMSKIMPTPYFVMYENKLMQNLNKLKELEEKTNVHILHTVKSFNQSSVLPTISEKLSGISITSPKELGMAQTANAKHIHLYAPAFKYDVLESMSKDISTLSLNSLNQWETFKTLIVSKGLRINPKLSLEIPEHCNPNVTDSRLGIDAVEFLDNYHNNSNQFNQLEGLHFHALFQDKGEGFTLLIQYIEKNYSAVLPKLKWINLGGGHDFTSPNYDVDTFVKLLNDFESSYPNIKIYFEPGETVTQSCGDFVTTVLDIVTVNKKQIAILDTSIETHLLDVAIVQQKLKVQNTNQEPTPYLYELSGNSCLQGDIIGTYFFTKDLQVGEQIIFEDMMPYTMVKMTKFNGMEKAKFYLV</sequence>
<name>A0A6S6TAH4_9BACT</name>
<keyword evidence="7 13" id="KW-0456">Lyase</keyword>
<evidence type="ECO:0000256" key="3">
    <source>
        <dbReference type="ARBA" id="ARBA00013633"/>
    </source>
</evidence>
<feature type="binding site" evidence="11">
    <location>
        <position position="293"/>
    </location>
    <ligand>
        <name>substrate</name>
    </ligand>
</feature>
<comment type="similarity">
    <text evidence="8">Belongs to the Orn/Lys/Arg decarboxylase class-II family. NspC subfamily.</text>
</comment>
<dbReference type="InterPro" id="IPR029066">
    <property type="entry name" value="PLP-binding_barrel"/>
</dbReference>
<evidence type="ECO:0000256" key="9">
    <source>
        <dbReference type="ARBA" id="ARBA00047351"/>
    </source>
</evidence>
<evidence type="ECO:0000256" key="2">
    <source>
        <dbReference type="ARBA" id="ARBA00012259"/>
    </source>
</evidence>
<dbReference type="PANTHER" id="PTHR43727:SF1">
    <property type="entry name" value="CARBOXYNORSPERMIDINE_CARBOXYSPERMIDINE DECARBOXYLASE"/>
    <property type="match status" value="1"/>
</dbReference>
<dbReference type="Gene3D" id="2.40.37.10">
    <property type="entry name" value="Lyase, Ornithine Decarboxylase, Chain A, domain 1"/>
    <property type="match status" value="1"/>
</dbReference>
<evidence type="ECO:0000256" key="8">
    <source>
        <dbReference type="ARBA" id="ARBA00025802"/>
    </source>
</evidence>
<dbReference type="AlphaFoldDB" id="A0A6S6TAH4"/>
<reference evidence="13" key="1">
    <citation type="submission" date="2020-01" db="EMBL/GenBank/DDBJ databases">
        <authorList>
            <person name="Meier V. D."/>
            <person name="Meier V D."/>
        </authorList>
    </citation>
    <scope>NUCLEOTIDE SEQUENCE</scope>
    <source>
        <strain evidence="13">HLG_WM_MAG_04</strain>
    </source>
</reference>
<evidence type="ECO:0000256" key="1">
    <source>
        <dbReference type="ARBA" id="ARBA00001933"/>
    </source>
</evidence>
<dbReference type="InterPro" id="IPR005730">
    <property type="entry name" value="Nsp_de-COase"/>
</dbReference>
<dbReference type="SUPFAM" id="SSF51419">
    <property type="entry name" value="PLP-binding barrel"/>
    <property type="match status" value="1"/>
</dbReference>
<dbReference type="SUPFAM" id="SSF50621">
    <property type="entry name" value="Alanine racemase C-terminal domain-like"/>
    <property type="match status" value="1"/>
</dbReference>
<keyword evidence="6" id="KW-0745">Spermidine biosynthesis</keyword>
<accession>A0A6S6TAH4</accession>
<evidence type="ECO:0000256" key="4">
    <source>
        <dbReference type="ARBA" id="ARBA00022793"/>
    </source>
</evidence>
<dbReference type="GO" id="GO:0008295">
    <property type="term" value="P:spermidine biosynthetic process"/>
    <property type="evidence" value="ECO:0007669"/>
    <property type="project" value="UniProtKB-KW"/>
</dbReference>
<gene>
    <name evidence="13" type="ORF">HELGO_WM9081</name>
</gene>
<comment type="catalytic activity">
    <reaction evidence="9">
        <text>carboxyspermidine + H(+) = spermidine + CO2</text>
        <dbReference type="Rhea" id="RHEA:34095"/>
        <dbReference type="ChEBI" id="CHEBI:15378"/>
        <dbReference type="ChEBI" id="CHEBI:16526"/>
        <dbReference type="ChEBI" id="CHEBI:57834"/>
        <dbReference type="ChEBI" id="CHEBI:65072"/>
        <dbReference type="EC" id="4.1.1.96"/>
    </reaction>
</comment>
<dbReference type="GO" id="GO:0008836">
    <property type="term" value="F:diaminopimelate decarboxylase activity"/>
    <property type="evidence" value="ECO:0007669"/>
    <property type="project" value="TreeGrafter"/>
</dbReference>